<gene>
    <name evidence="2" type="ORF">E6H01_13690</name>
</gene>
<feature type="transmembrane region" description="Helical" evidence="1">
    <location>
        <begin position="6"/>
        <end position="31"/>
    </location>
</feature>
<dbReference type="EMBL" id="VBAL01000243">
    <property type="protein sequence ID" value="TMI96717.1"/>
    <property type="molecule type" value="Genomic_DNA"/>
</dbReference>
<keyword evidence="1" id="KW-1133">Transmembrane helix</keyword>
<organism evidence="2 3">
    <name type="scientific">Candidatus Segetimicrobium genomatis</name>
    <dbReference type="NCBI Taxonomy" id="2569760"/>
    <lineage>
        <taxon>Bacteria</taxon>
        <taxon>Bacillati</taxon>
        <taxon>Candidatus Sysuimicrobiota</taxon>
        <taxon>Candidatus Sysuimicrobiia</taxon>
        <taxon>Candidatus Sysuimicrobiales</taxon>
        <taxon>Candidatus Segetimicrobiaceae</taxon>
        <taxon>Candidatus Segetimicrobium</taxon>
    </lineage>
</organism>
<sequence>MPDPGMLLAIVDVLAFLAICHVIGTAILLAVRVNVRGIVPPSALIGCAALGVQLWAFGFAHIPWNVFTLMLPWVAVWVVLRRSLRQTLQRQINSVW</sequence>
<protein>
    <submittedName>
        <fullName evidence="2">Uncharacterized protein</fullName>
    </submittedName>
</protein>
<name>A0A537KLR5_9BACT</name>
<keyword evidence="1" id="KW-0812">Transmembrane</keyword>
<evidence type="ECO:0000313" key="2">
    <source>
        <dbReference type="EMBL" id="TMI96717.1"/>
    </source>
</evidence>
<dbReference type="AlphaFoldDB" id="A0A537KLR5"/>
<reference evidence="2 3" key="1">
    <citation type="journal article" date="2019" name="Nat. Microbiol.">
        <title>Mediterranean grassland soil C-N compound turnover is dependent on rainfall and depth, and is mediated by genomically divergent microorganisms.</title>
        <authorList>
            <person name="Diamond S."/>
            <person name="Andeer P.F."/>
            <person name="Li Z."/>
            <person name="Crits-Christoph A."/>
            <person name="Burstein D."/>
            <person name="Anantharaman K."/>
            <person name="Lane K.R."/>
            <person name="Thomas B.C."/>
            <person name="Pan C."/>
            <person name="Northen T.R."/>
            <person name="Banfield J.F."/>
        </authorList>
    </citation>
    <scope>NUCLEOTIDE SEQUENCE [LARGE SCALE GENOMIC DNA]</scope>
    <source>
        <strain evidence="2">NP_4</strain>
    </source>
</reference>
<evidence type="ECO:0000256" key="1">
    <source>
        <dbReference type="SAM" id="Phobius"/>
    </source>
</evidence>
<feature type="transmembrane region" description="Helical" evidence="1">
    <location>
        <begin position="38"/>
        <end position="56"/>
    </location>
</feature>
<feature type="non-terminal residue" evidence="2">
    <location>
        <position position="96"/>
    </location>
</feature>
<dbReference type="Proteomes" id="UP000319353">
    <property type="component" value="Unassembled WGS sequence"/>
</dbReference>
<evidence type="ECO:0000313" key="3">
    <source>
        <dbReference type="Proteomes" id="UP000319353"/>
    </source>
</evidence>
<comment type="caution">
    <text evidence="2">The sequence shown here is derived from an EMBL/GenBank/DDBJ whole genome shotgun (WGS) entry which is preliminary data.</text>
</comment>
<feature type="transmembrane region" description="Helical" evidence="1">
    <location>
        <begin position="62"/>
        <end position="80"/>
    </location>
</feature>
<proteinExistence type="predicted"/>
<accession>A0A537KLR5</accession>
<keyword evidence="1" id="KW-0472">Membrane</keyword>